<dbReference type="EMBL" id="QZFR01000067">
    <property type="protein sequence ID" value="RXV70526.1"/>
    <property type="molecule type" value="Genomic_DNA"/>
</dbReference>
<accession>A0A4Q2AK35</accession>
<name>A0A4Q2AK35_9LACO</name>
<dbReference type="AlphaFoldDB" id="A0A4Q2AK35"/>
<evidence type="ECO:0008006" key="3">
    <source>
        <dbReference type="Google" id="ProtNLM"/>
    </source>
</evidence>
<protein>
    <recommendedName>
        <fullName evidence="3">Phage head morphogenesis domain-containing protein</fullName>
    </recommendedName>
</protein>
<organism evidence="1 2">
    <name type="scientific">Ligilactobacillus murinus</name>
    <dbReference type="NCBI Taxonomy" id="1622"/>
    <lineage>
        <taxon>Bacteria</taxon>
        <taxon>Bacillati</taxon>
        <taxon>Bacillota</taxon>
        <taxon>Bacilli</taxon>
        <taxon>Lactobacillales</taxon>
        <taxon>Lactobacillaceae</taxon>
        <taxon>Ligilactobacillus</taxon>
    </lineage>
</organism>
<feature type="non-terminal residue" evidence="1">
    <location>
        <position position="1"/>
    </location>
</feature>
<dbReference type="Proteomes" id="UP000289316">
    <property type="component" value="Unassembled WGS sequence"/>
</dbReference>
<evidence type="ECO:0000313" key="1">
    <source>
        <dbReference type="EMBL" id="RXV70526.1"/>
    </source>
</evidence>
<comment type="caution">
    <text evidence="1">The sequence shown here is derived from an EMBL/GenBank/DDBJ whole genome shotgun (WGS) entry which is preliminary data.</text>
</comment>
<proteinExistence type="predicted"/>
<evidence type="ECO:0000313" key="2">
    <source>
        <dbReference type="Proteomes" id="UP000289316"/>
    </source>
</evidence>
<sequence length="363" mass="41122">TERVLTDHDQAVNRISNVINSMVSQGMRAEDIANHFYPGNAQSMRDDNIPKIIRDATVRAKRTARTEAAAREDAIVEQTFKINNVKYFDWVTEPGACQKCTFLAMSGPYKVGDEASPRVPESSHPNCRCRRKPIAKDDLDFMAEKKLFHAGKYNDQDLRFKAKKVSGSKYDIWSQGDTKKYRDTIQTVMRILDGKNERIPRIVVVTSKKLPGIAAYNHIQDVMYINNKLGNATEMSKEFNTGYFAAKTVEDVLTHELAHKSHWDSAKALYKSKPKMYNTVEGAKKVLDESLENYVKNVQAQEMQYLDKYISRNAERNFEEGSVNEIVAEVAVLGDKLEDKVLLNLVSGVLKDGTRVRNNGSTK</sequence>
<reference evidence="1 2" key="1">
    <citation type="submission" date="2018-09" db="EMBL/GenBank/DDBJ databases">
        <title>Murine metabolic-syndrome-specific gut microbial biobank.</title>
        <authorList>
            <person name="Liu C."/>
        </authorList>
    </citation>
    <scope>NUCLEOTIDE SEQUENCE [LARGE SCALE GENOMIC DNA]</scope>
    <source>
        <strain evidence="1 2">C-30</strain>
    </source>
</reference>
<gene>
    <name evidence="1" type="ORF">D6C19_08430</name>
</gene>